<evidence type="ECO:0000256" key="1">
    <source>
        <dbReference type="SAM" id="MobiDB-lite"/>
    </source>
</evidence>
<dbReference type="GeneID" id="136991336"/>
<evidence type="ECO:0000313" key="3">
    <source>
        <dbReference type="RefSeq" id="XP_067148276.1"/>
    </source>
</evidence>
<reference evidence="2" key="1">
    <citation type="submission" date="2025-05" db="UniProtKB">
        <authorList>
            <consortium name="RefSeq"/>
        </authorList>
    </citation>
    <scope>NUCLEOTIDE SEQUENCE [LARGE SCALE GENOMIC DNA]</scope>
</reference>
<feature type="compositionally biased region" description="Polar residues" evidence="1">
    <location>
        <begin position="140"/>
        <end position="151"/>
    </location>
</feature>
<keyword evidence="2" id="KW-1185">Reference proteome</keyword>
<proteinExistence type="predicted"/>
<protein>
    <submittedName>
        <fullName evidence="3">Coiled-coil domain-containing protein 201</fullName>
    </submittedName>
</protein>
<organism evidence="2 3">
    <name type="scientific">Apteryx mantelli</name>
    <name type="common">North Island brown kiwi</name>
    <dbReference type="NCBI Taxonomy" id="2696672"/>
    <lineage>
        <taxon>Eukaryota</taxon>
        <taxon>Metazoa</taxon>
        <taxon>Chordata</taxon>
        <taxon>Craniata</taxon>
        <taxon>Vertebrata</taxon>
        <taxon>Euteleostomi</taxon>
        <taxon>Archelosauria</taxon>
        <taxon>Archosauria</taxon>
        <taxon>Dinosauria</taxon>
        <taxon>Saurischia</taxon>
        <taxon>Theropoda</taxon>
        <taxon>Coelurosauria</taxon>
        <taxon>Aves</taxon>
        <taxon>Palaeognathae</taxon>
        <taxon>Apterygiformes</taxon>
        <taxon>Apterygidae</taxon>
        <taxon>Apteryx</taxon>
    </lineage>
</organism>
<accession>A0ABM4E6D4</accession>
<evidence type="ECO:0000313" key="2">
    <source>
        <dbReference type="Proteomes" id="UP001652627"/>
    </source>
</evidence>
<dbReference type="RefSeq" id="XP_067148276.1">
    <property type="nucleotide sequence ID" value="XM_067292175.1"/>
</dbReference>
<name>A0ABM4E6D4_9AVES</name>
<feature type="compositionally biased region" description="Polar residues" evidence="1">
    <location>
        <begin position="54"/>
        <end position="69"/>
    </location>
</feature>
<reference evidence="3" key="2">
    <citation type="submission" date="2025-08" db="UniProtKB">
        <authorList>
            <consortium name="RefSeq"/>
        </authorList>
    </citation>
    <scope>IDENTIFICATION</scope>
    <source>
        <tissue evidence="3">Blood</tissue>
    </source>
</reference>
<feature type="region of interest" description="Disordered" evidence="1">
    <location>
        <begin position="44"/>
        <end position="81"/>
    </location>
</feature>
<dbReference type="Proteomes" id="UP001652627">
    <property type="component" value="Chromosome 2"/>
</dbReference>
<feature type="region of interest" description="Disordered" evidence="1">
    <location>
        <begin position="137"/>
        <end position="156"/>
    </location>
</feature>
<gene>
    <name evidence="3" type="primary">CCDC201</name>
</gene>
<sequence length="236" mass="26470">MVRLQTVLVDQEMPRRGYNKPDLEMSEEEDSFLNVKRSLKKRMVKHSTPVDSMFSRTMPSLTDLTNQSIKDQDASKRVYGSPVPKSVLSRSLAQVSSVRAEAYFPQVMSPKRLSTVSDSQESSEKISQSSQAVFSRRRLSTVSASDESTGDPSGKAVLDVKTEVPTETTEEVTAAPKRGFSWLVTGIPGIKDPPIAKNRKKKIAKALVKKKQREWELRQFKNIEEAAEHELTIEEA</sequence>